<keyword evidence="10 13" id="KW-0067">ATP-binding</keyword>
<dbReference type="Proteomes" id="UP000321926">
    <property type="component" value="Unassembled WGS sequence"/>
</dbReference>
<evidence type="ECO:0000256" key="6">
    <source>
        <dbReference type="ARBA" id="ARBA00022556"/>
    </source>
</evidence>
<evidence type="ECO:0000256" key="7">
    <source>
        <dbReference type="ARBA" id="ARBA00022679"/>
    </source>
</evidence>
<comment type="catalytic activity">
    <reaction evidence="13">
        <text>a lipid A disaccharide + ATP = a lipid IVA + ADP + H(+)</text>
        <dbReference type="Rhea" id="RHEA:67840"/>
        <dbReference type="ChEBI" id="CHEBI:15378"/>
        <dbReference type="ChEBI" id="CHEBI:30616"/>
        <dbReference type="ChEBI" id="CHEBI:176343"/>
        <dbReference type="ChEBI" id="CHEBI:176425"/>
        <dbReference type="ChEBI" id="CHEBI:456216"/>
        <dbReference type="EC" id="2.7.1.130"/>
    </reaction>
</comment>
<feature type="binding site" evidence="13">
    <location>
        <begin position="48"/>
        <end position="55"/>
    </location>
    <ligand>
        <name>ATP</name>
        <dbReference type="ChEBI" id="CHEBI:30616"/>
    </ligand>
</feature>
<dbReference type="RefSeq" id="WP_147921976.1">
    <property type="nucleotide sequence ID" value="NZ_VRTY01000040.1"/>
</dbReference>
<dbReference type="EC" id="2.7.1.130" evidence="3 13"/>
<evidence type="ECO:0000256" key="12">
    <source>
        <dbReference type="ARBA" id="ARBA00029757"/>
    </source>
</evidence>
<evidence type="ECO:0000256" key="1">
    <source>
        <dbReference type="ARBA" id="ARBA00002274"/>
    </source>
</evidence>
<dbReference type="GO" id="GO:0005524">
    <property type="term" value="F:ATP binding"/>
    <property type="evidence" value="ECO:0007669"/>
    <property type="project" value="UniProtKB-UniRule"/>
</dbReference>
<evidence type="ECO:0000256" key="5">
    <source>
        <dbReference type="ARBA" id="ARBA00022516"/>
    </source>
</evidence>
<evidence type="ECO:0000313" key="14">
    <source>
        <dbReference type="EMBL" id="TXK45792.1"/>
    </source>
</evidence>
<keyword evidence="11 13" id="KW-0443">Lipid metabolism</keyword>
<proteinExistence type="inferred from homology"/>
<dbReference type="NCBIfam" id="TIGR00682">
    <property type="entry name" value="lpxK"/>
    <property type="match status" value="1"/>
</dbReference>
<evidence type="ECO:0000256" key="4">
    <source>
        <dbReference type="ARBA" id="ARBA00016436"/>
    </source>
</evidence>
<dbReference type="Pfam" id="PF02606">
    <property type="entry name" value="LpxK"/>
    <property type="match status" value="1"/>
</dbReference>
<dbReference type="PANTHER" id="PTHR42724:SF1">
    <property type="entry name" value="TETRAACYLDISACCHARIDE 4'-KINASE, MITOCHONDRIAL-RELATED"/>
    <property type="match status" value="1"/>
</dbReference>
<dbReference type="PANTHER" id="PTHR42724">
    <property type="entry name" value="TETRAACYLDISACCHARIDE 4'-KINASE"/>
    <property type="match status" value="1"/>
</dbReference>
<dbReference type="EMBL" id="VRTY01000040">
    <property type="protein sequence ID" value="TXK45792.1"/>
    <property type="molecule type" value="Genomic_DNA"/>
</dbReference>
<keyword evidence="9 13" id="KW-0418">Kinase</keyword>
<dbReference type="HAMAP" id="MF_00409">
    <property type="entry name" value="LpxK"/>
    <property type="match status" value="1"/>
</dbReference>
<dbReference type="GO" id="GO:0009029">
    <property type="term" value="F:lipid-A 4'-kinase activity"/>
    <property type="evidence" value="ECO:0007669"/>
    <property type="project" value="UniProtKB-UniRule"/>
</dbReference>
<keyword evidence="8 13" id="KW-0547">Nucleotide-binding</keyword>
<evidence type="ECO:0000256" key="8">
    <source>
        <dbReference type="ARBA" id="ARBA00022741"/>
    </source>
</evidence>
<organism evidence="14 15">
    <name type="scientific">Pontibacter qinzhouensis</name>
    <dbReference type="NCBI Taxonomy" id="2603253"/>
    <lineage>
        <taxon>Bacteria</taxon>
        <taxon>Pseudomonadati</taxon>
        <taxon>Bacteroidota</taxon>
        <taxon>Cytophagia</taxon>
        <taxon>Cytophagales</taxon>
        <taxon>Hymenobacteraceae</taxon>
        <taxon>Pontibacter</taxon>
    </lineage>
</organism>
<evidence type="ECO:0000256" key="13">
    <source>
        <dbReference type="HAMAP-Rule" id="MF_00409"/>
    </source>
</evidence>
<gene>
    <name evidence="13 14" type="primary">lpxK</name>
    <name evidence="14" type="ORF">FVR03_11915</name>
</gene>
<keyword evidence="6 13" id="KW-0441">Lipid A biosynthesis</keyword>
<reference evidence="14 15" key="1">
    <citation type="submission" date="2019-08" db="EMBL/GenBank/DDBJ databases">
        <authorList>
            <person name="Shi S."/>
        </authorList>
    </citation>
    <scope>NUCLEOTIDE SEQUENCE [LARGE SCALE GENOMIC DNA]</scope>
    <source>
        <strain evidence="14 15">GY10130</strain>
    </source>
</reference>
<dbReference type="GO" id="GO:0009244">
    <property type="term" value="P:lipopolysaccharide core region biosynthetic process"/>
    <property type="evidence" value="ECO:0007669"/>
    <property type="project" value="TreeGrafter"/>
</dbReference>
<comment type="function">
    <text evidence="1 13">Transfers the gamma-phosphate of ATP to the 4'-position of a tetraacyldisaccharide 1-phosphate intermediate (termed DS-1-P) to form tetraacyldisaccharide 1,4'-bis-phosphate (lipid IVA).</text>
</comment>
<dbReference type="GO" id="GO:0009245">
    <property type="term" value="P:lipid A biosynthetic process"/>
    <property type="evidence" value="ECO:0007669"/>
    <property type="project" value="UniProtKB-UniRule"/>
</dbReference>
<evidence type="ECO:0000256" key="2">
    <source>
        <dbReference type="ARBA" id="ARBA00004870"/>
    </source>
</evidence>
<keyword evidence="15" id="KW-1185">Reference proteome</keyword>
<evidence type="ECO:0000256" key="10">
    <source>
        <dbReference type="ARBA" id="ARBA00022840"/>
    </source>
</evidence>
<dbReference type="InterPro" id="IPR027417">
    <property type="entry name" value="P-loop_NTPase"/>
</dbReference>
<dbReference type="AlphaFoldDB" id="A0A5C8KAB1"/>
<comment type="caution">
    <text evidence="14">The sequence shown here is derived from an EMBL/GenBank/DDBJ whole genome shotgun (WGS) entry which is preliminary data.</text>
</comment>
<dbReference type="SUPFAM" id="SSF52540">
    <property type="entry name" value="P-loop containing nucleoside triphosphate hydrolases"/>
    <property type="match status" value="1"/>
</dbReference>
<dbReference type="GO" id="GO:0005886">
    <property type="term" value="C:plasma membrane"/>
    <property type="evidence" value="ECO:0007669"/>
    <property type="project" value="TreeGrafter"/>
</dbReference>
<comment type="pathway">
    <text evidence="2 13">Glycolipid biosynthesis; lipid IV(A) biosynthesis; lipid IV(A) from (3R)-3-hydroxytetradecanoyl-[acyl-carrier-protein] and UDP-N-acetyl-alpha-D-glucosamine: step 6/6.</text>
</comment>
<dbReference type="UniPathway" id="UPA00359">
    <property type="reaction ID" value="UER00482"/>
</dbReference>
<comment type="similarity">
    <text evidence="13">Belongs to the LpxK family.</text>
</comment>
<dbReference type="InterPro" id="IPR003758">
    <property type="entry name" value="LpxK"/>
</dbReference>
<evidence type="ECO:0000256" key="3">
    <source>
        <dbReference type="ARBA" id="ARBA00012071"/>
    </source>
</evidence>
<accession>A0A5C8KAB1</accession>
<name>A0A5C8KAB1_9BACT</name>
<evidence type="ECO:0000256" key="11">
    <source>
        <dbReference type="ARBA" id="ARBA00023098"/>
    </source>
</evidence>
<evidence type="ECO:0000313" key="15">
    <source>
        <dbReference type="Proteomes" id="UP000321926"/>
    </source>
</evidence>
<protein>
    <recommendedName>
        <fullName evidence="4 13">Tetraacyldisaccharide 4'-kinase</fullName>
        <ecNumber evidence="3 13">2.7.1.130</ecNumber>
    </recommendedName>
    <alternativeName>
        <fullName evidence="12 13">Lipid A 4'-kinase</fullName>
    </alternativeName>
</protein>
<keyword evidence="7 13" id="KW-0808">Transferase</keyword>
<dbReference type="OrthoDB" id="9766423at2"/>
<sequence length="355" mass="39834">MVKKLKLLLLPFSILYGGVMRVRNYLYDAEVLPVERFAMPVLAVGNLTVGGTGKTPHVEYLLRLLALYRVATLSRGYKRSTKGFVLAGAEATATSIGDEPFQYYQDFKGTRVAVSENRVAGIHHLQQLKPAPDIIVLDDAMQHRPVQPSLNLLITDFLRPFYKDFVLPAGLLREPRAGARRADAVLVSKCPASLTGQERQKIRSRIRKYTKPHTPIFFTGYRYGKAVRFGSKAATLGKEVILLTGIANAAPLVEYLQEQGYSVLQHLAYPDHYHYTIKDLQEVQELLQAKQNSQACIITTRKDAVKLEAPEITPVTQLLPLFYIPIEVFFLEDQATFDSLVLEHVAERIDAAKQP</sequence>
<keyword evidence="5 13" id="KW-0444">Lipid biosynthesis</keyword>
<evidence type="ECO:0000256" key="9">
    <source>
        <dbReference type="ARBA" id="ARBA00022777"/>
    </source>
</evidence>